<dbReference type="OrthoDB" id="2399525at2"/>
<organism evidence="2 3">
    <name type="scientific">Paenibacillus flagellatus</name>
    <dbReference type="NCBI Taxonomy" id="2211139"/>
    <lineage>
        <taxon>Bacteria</taxon>
        <taxon>Bacillati</taxon>
        <taxon>Bacillota</taxon>
        <taxon>Bacilli</taxon>
        <taxon>Bacillales</taxon>
        <taxon>Paenibacillaceae</taxon>
        <taxon>Paenibacillus</taxon>
    </lineage>
</organism>
<reference evidence="2 3" key="1">
    <citation type="submission" date="2018-05" db="EMBL/GenBank/DDBJ databases">
        <title>Paenibacillus flagellatus sp. nov., isolated from selenium mineral soil.</title>
        <authorList>
            <person name="Dai X."/>
        </authorList>
    </citation>
    <scope>NUCLEOTIDE SEQUENCE [LARGE SCALE GENOMIC DNA]</scope>
    <source>
        <strain evidence="2 3">DXL2</strain>
    </source>
</reference>
<evidence type="ECO:0000256" key="1">
    <source>
        <dbReference type="SAM" id="Phobius"/>
    </source>
</evidence>
<name>A0A2V5KUE7_9BACL</name>
<accession>A0A2V5KUE7</accession>
<dbReference type="InterPro" id="IPR020203">
    <property type="entry name" value="YneK"/>
</dbReference>
<dbReference type="EMBL" id="QJVJ01000008">
    <property type="protein sequence ID" value="PYI52966.1"/>
    <property type="molecule type" value="Genomic_DNA"/>
</dbReference>
<dbReference type="Proteomes" id="UP000247476">
    <property type="component" value="Unassembled WGS sequence"/>
</dbReference>
<dbReference type="AlphaFoldDB" id="A0A2V5KUE7"/>
<feature type="transmembrane region" description="Helical" evidence="1">
    <location>
        <begin position="6"/>
        <end position="29"/>
    </location>
</feature>
<dbReference type="RefSeq" id="WP_110841515.1">
    <property type="nucleotide sequence ID" value="NZ_QJVJ01000008.1"/>
</dbReference>
<comment type="caution">
    <text evidence="2">The sequence shown here is derived from an EMBL/GenBank/DDBJ whole genome shotgun (WGS) entry which is preliminary data.</text>
</comment>
<proteinExistence type="predicted"/>
<dbReference type="Pfam" id="PF11084">
    <property type="entry name" value="DUF2621"/>
    <property type="match status" value="1"/>
</dbReference>
<keyword evidence="1" id="KW-0812">Transmembrane</keyword>
<evidence type="ECO:0000313" key="2">
    <source>
        <dbReference type="EMBL" id="PYI52966.1"/>
    </source>
</evidence>
<keyword evidence="1" id="KW-0472">Membrane</keyword>
<keyword evidence="1" id="KW-1133">Transmembrane helix</keyword>
<sequence length="142" mass="16387">MPSQNFMLFLMFWGFVLLFFMSVGGYFMFRKFMKVLPKADGKSKLDWQNHYVESSRHLWTDASKSFLEKLVSPVPGPFRDIARHSIAAKIGQVALEKGATEVTEAHCIEGYILATPKRDYKSLISFLEKNGIDYSPYRHLLQ</sequence>
<evidence type="ECO:0000313" key="3">
    <source>
        <dbReference type="Proteomes" id="UP000247476"/>
    </source>
</evidence>
<protein>
    <submittedName>
        <fullName evidence="2">DUF2621 domain-containing protein</fullName>
    </submittedName>
</protein>
<keyword evidence="3" id="KW-1185">Reference proteome</keyword>
<gene>
    <name evidence="2" type="ORF">DLM86_18375</name>
</gene>